<gene>
    <name evidence="8" type="ORF">IAA52_08865</name>
</gene>
<keyword evidence="5" id="KW-0812">Transmembrane</keyword>
<reference evidence="8" key="2">
    <citation type="journal article" date="2021" name="PeerJ">
        <title>Extensive microbial diversity within the chicken gut microbiome revealed by metagenomics and culture.</title>
        <authorList>
            <person name="Gilroy R."/>
            <person name="Ravi A."/>
            <person name="Getino M."/>
            <person name="Pursley I."/>
            <person name="Horton D.L."/>
            <person name="Alikhan N.F."/>
            <person name="Baker D."/>
            <person name="Gharbi K."/>
            <person name="Hall N."/>
            <person name="Watson M."/>
            <person name="Adriaenssens E.M."/>
            <person name="Foster-Nyarko E."/>
            <person name="Jarju S."/>
            <person name="Secka A."/>
            <person name="Antonio M."/>
            <person name="Oren A."/>
            <person name="Chaudhuri R.R."/>
            <person name="La Ragione R."/>
            <person name="Hildebrand F."/>
            <person name="Pallen M.J."/>
        </authorList>
    </citation>
    <scope>NUCLEOTIDE SEQUENCE</scope>
    <source>
        <strain evidence="8">ChiSjej6B24-2974</strain>
    </source>
</reference>
<evidence type="ECO:0000259" key="7">
    <source>
        <dbReference type="Pfam" id="PF14257"/>
    </source>
</evidence>
<feature type="coiled-coil region" evidence="3">
    <location>
        <begin position="303"/>
        <end position="353"/>
    </location>
</feature>
<comment type="caution">
    <text evidence="8">The sequence shown here is derived from an EMBL/GenBank/DDBJ whole genome shotgun (WGS) entry which is preliminary data.</text>
</comment>
<dbReference type="Gene3D" id="1.10.10.1320">
    <property type="entry name" value="Anti-sigma factor, zinc-finger domain"/>
    <property type="match status" value="1"/>
</dbReference>
<evidence type="ECO:0000256" key="4">
    <source>
        <dbReference type="SAM" id="MobiDB-lite"/>
    </source>
</evidence>
<evidence type="ECO:0000313" key="9">
    <source>
        <dbReference type="Proteomes" id="UP000824260"/>
    </source>
</evidence>
<evidence type="ECO:0000256" key="1">
    <source>
        <dbReference type="ARBA" id="ARBA00024353"/>
    </source>
</evidence>
<evidence type="ECO:0000259" key="6">
    <source>
        <dbReference type="Pfam" id="PF13490"/>
    </source>
</evidence>
<evidence type="ECO:0000313" key="8">
    <source>
        <dbReference type="EMBL" id="HIQ83198.1"/>
    </source>
</evidence>
<evidence type="ECO:0000256" key="5">
    <source>
        <dbReference type="SAM" id="Phobius"/>
    </source>
</evidence>
<dbReference type="Proteomes" id="UP000824260">
    <property type="component" value="Unassembled WGS sequence"/>
</dbReference>
<dbReference type="InterPro" id="IPR027383">
    <property type="entry name" value="Znf_put"/>
</dbReference>
<feature type="region of interest" description="Disordered" evidence="4">
    <location>
        <begin position="161"/>
        <end position="206"/>
    </location>
</feature>
<feature type="compositionally biased region" description="Acidic residues" evidence="4">
    <location>
        <begin position="192"/>
        <end position="203"/>
    </location>
</feature>
<dbReference type="EMBL" id="DVFZ01000087">
    <property type="protein sequence ID" value="HIQ83198.1"/>
    <property type="molecule type" value="Genomic_DNA"/>
</dbReference>
<proteinExistence type="inferred from homology"/>
<organism evidence="8 9">
    <name type="scientific">Candidatus Pullichristensenella stercorigallinarum</name>
    <dbReference type="NCBI Taxonomy" id="2840909"/>
    <lineage>
        <taxon>Bacteria</taxon>
        <taxon>Bacillati</taxon>
        <taxon>Bacillota</taxon>
        <taxon>Clostridia</taxon>
        <taxon>Candidatus Pullichristensenella</taxon>
    </lineage>
</organism>
<comment type="similarity">
    <text evidence="1">Belongs to the zinc-associated anti-sigma factor (ZAS) superfamily. Anti-sigma-W factor family.</text>
</comment>
<feature type="compositionally biased region" description="Low complexity" evidence="4">
    <location>
        <begin position="163"/>
        <end position="182"/>
    </location>
</feature>
<feature type="domain" description="DUF4349" evidence="7">
    <location>
        <begin position="214"/>
        <end position="423"/>
    </location>
</feature>
<accession>A0A9D1CX12</accession>
<feature type="transmembrane region" description="Helical" evidence="5">
    <location>
        <begin position="409"/>
        <end position="433"/>
    </location>
</feature>
<dbReference type="InterPro" id="IPR041916">
    <property type="entry name" value="Anti_sigma_zinc_sf"/>
</dbReference>
<protein>
    <recommendedName>
        <fullName evidence="2">Anti-sigma-W factor RsiW</fullName>
    </recommendedName>
</protein>
<feature type="transmembrane region" description="Helical" evidence="5">
    <location>
        <begin position="76"/>
        <end position="98"/>
    </location>
</feature>
<evidence type="ECO:0000256" key="2">
    <source>
        <dbReference type="ARBA" id="ARBA00024438"/>
    </source>
</evidence>
<name>A0A9D1CX12_9FIRM</name>
<feature type="domain" description="Putative zinc-finger" evidence="6">
    <location>
        <begin position="2"/>
        <end position="31"/>
    </location>
</feature>
<dbReference type="InterPro" id="IPR025645">
    <property type="entry name" value="DUF4349"/>
</dbReference>
<keyword evidence="5" id="KW-0472">Membrane</keyword>
<dbReference type="Pfam" id="PF14257">
    <property type="entry name" value="DUF4349"/>
    <property type="match status" value="1"/>
</dbReference>
<reference evidence="8" key="1">
    <citation type="submission" date="2020-10" db="EMBL/GenBank/DDBJ databases">
        <authorList>
            <person name="Gilroy R."/>
        </authorList>
    </citation>
    <scope>NUCLEOTIDE SEQUENCE</scope>
    <source>
        <strain evidence="8">ChiSjej6B24-2974</strain>
    </source>
</reference>
<dbReference type="Pfam" id="PF13490">
    <property type="entry name" value="zf-HC2"/>
    <property type="match status" value="1"/>
</dbReference>
<evidence type="ECO:0000256" key="3">
    <source>
        <dbReference type="SAM" id="Coils"/>
    </source>
</evidence>
<keyword evidence="5" id="KW-1133">Transmembrane helix</keyword>
<sequence>MERLDAYIDGELTQPEREAFLSHAQNCSTCREALWETEAIHDALAHMNDGLRPPLEAQAGWRAAVKREARRRKTRVLYRAVSAVAAAFVLLAGTTAVFRATGVLDFDADTAPASGVHIATSAPRAEYYDADPETYSVSDDPTLARHALVEADGAAENSNAVIAGDGQSPAPASAGAGASASALTSEARTEDTAIEENADESSSEVETAKKRLFARSAVRELHSDNFDATHQSILDLVEEYNGHVVSDTRSGQEGARNATIAADVPSDELDAFLEALDFVADVAYQSVNSEDISDNYYDVQGRLETLRLERDRLNELISSAADADELEALDAQLEEVYTQIDTLESKLRNFDSQLEYARVDIVLREGAQLEATAITGGTTTGGTAEQGLNRSLESLGAFFRDMGVSLAVIAPYAGIAVGVVALIALVWAGITLINRRRKHD</sequence>
<dbReference type="AlphaFoldDB" id="A0A9D1CX12"/>
<keyword evidence="3" id="KW-0175">Coiled coil</keyword>